<evidence type="ECO:0000256" key="11">
    <source>
        <dbReference type="RuleBase" id="RU368027"/>
    </source>
</evidence>
<keyword evidence="5 11" id="KW-0690">Ribosome biogenesis</keyword>
<keyword evidence="7" id="KW-0175">Coiled coil</keyword>
<dbReference type="PANTHER" id="PTHR21738:SF0">
    <property type="entry name" value="RIBOSOMAL RNA PROCESSING PROTEIN 36 HOMOLOG"/>
    <property type="match status" value="1"/>
</dbReference>
<keyword evidence="14" id="KW-1185">Reference proteome</keyword>
<gene>
    <name evidence="13" type="ORF">BJX66DRAFT_161182</name>
</gene>
<evidence type="ECO:0000256" key="1">
    <source>
        <dbReference type="ARBA" id="ARBA00004604"/>
    </source>
</evidence>
<feature type="compositionally biased region" description="Acidic residues" evidence="12">
    <location>
        <begin position="66"/>
        <end position="80"/>
    </location>
</feature>
<feature type="compositionally biased region" description="Basic and acidic residues" evidence="12">
    <location>
        <begin position="323"/>
        <end position="337"/>
    </location>
</feature>
<comment type="function">
    <text evidence="10 11">Component of the 90S pre-ribosome involved in the maturation of rRNAs. Required for early cleavages of the pre-RNAs in the 40S ribosomal subunit maturation pathway.</text>
</comment>
<evidence type="ECO:0000256" key="8">
    <source>
        <dbReference type="ARBA" id="ARBA00023242"/>
    </source>
</evidence>
<keyword evidence="8 11" id="KW-0539">Nucleus</keyword>
<keyword evidence="9 11" id="KW-0687">Ribonucleoprotein</keyword>
<comment type="caution">
    <text evidence="13">The sequence shown here is derived from an EMBL/GenBank/DDBJ whole genome shotgun (WGS) entry which is preliminary data.</text>
</comment>
<comment type="subunit">
    <text evidence="3 11">Associates with 90S and pre-40S pre-ribosomal particles.</text>
</comment>
<evidence type="ECO:0000256" key="5">
    <source>
        <dbReference type="ARBA" id="ARBA00022517"/>
    </source>
</evidence>
<dbReference type="InterPro" id="IPR009292">
    <property type="entry name" value="RRP36"/>
</dbReference>
<comment type="subcellular location">
    <subcellularLocation>
        <location evidence="1 11">Nucleus</location>
        <location evidence="1 11">Nucleolus</location>
    </subcellularLocation>
</comment>
<dbReference type="Proteomes" id="UP001610563">
    <property type="component" value="Unassembled WGS sequence"/>
</dbReference>
<reference evidence="13 14" key="1">
    <citation type="submission" date="2024-07" db="EMBL/GenBank/DDBJ databases">
        <title>Section-level genome sequencing and comparative genomics of Aspergillus sections Usti and Cavernicolus.</title>
        <authorList>
            <consortium name="Lawrence Berkeley National Laboratory"/>
            <person name="Nybo J.L."/>
            <person name="Vesth T.C."/>
            <person name="Theobald S."/>
            <person name="Frisvad J.C."/>
            <person name="Larsen T.O."/>
            <person name="Kjaerboelling I."/>
            <person name="Rothschild-Mancinelli K."/>
            <person name="Lyhne E.K."/>
            <person name="Kogle M.E."/>
            <person name="Barry K."/>
            <person name="Clum A."/>
            <person name="Na H."/>
            <person name="Ledsgaard L."/>
            <person name="Lin J."/>
            <person name="Lipzen A."/>
            <person name="Kuo A."/>
            <person name="Riley R."/>
            <person name="Mondo S."/>
            <person name="Labutti K."/>
            <person name="Haridas S."/>
            <person name="Pangalinan J."/>
            <person name="Salamov A.A."/>
            <person name="Simmons B.A."/>
            <person name="Magnuson J.K."/>
            <person name="Chen J."/>
            <person name="Drula E."/>
            <person name="Henrissat B."/>
            <person name="Wiebenga A."/>
            <person name="Lubbers R.J."/>
            <person name="Gomes A.C."/>
            <person name="Makela M.R."/>
            <person name="Stajich J."/>
            <person name="Grigoriev I.V."/>
            <person name="Mortensen U.H."/>
            <person name="De Vries R.P."/>
            <person name="Baker S.E."/>
            <person name="Andersen M.R."/>
        </authorList>
    </citation>
    <scope>NUCLEOTIDE SEQUENCE [LARGE SCALE GENOMIC DNA]</scope>
    <source>
        <strain evidence="13 14">CBS 209.92</strain>
    </source>
</reference>
<evidence type="ECO:0000313" key="13">
    <source>
        <dbReference type="EMBL" id="KAL2782826.1"/>
    </source>
</evidence>
<evidence type="ECO:0000256" key="7">
    <source>
        <dbReference type="ARBA" id="ARBA00023054"/>
    </source>
</evidence>
<feature type="compositionally biased region" description="Basic and acidic residues" evidence="12">
    <location>
        <begin position="125"/>
        <end position="136"/>
    </location>
</feature>
<comment type="similarity">
    <text evidence="2 11">Belongs to the RRP36 family.</text>
</comment>
<dbReference type="Pfam" id="PF06102">
    <property type="entry name" value="RRP36"/>
    <property type="match status" value="1"/>
</dbReference>
<accession>A0ABR4FHU7</accession>
<feature type="region of interest" description="Disordered" evidence="12">
    <location>
        <begin position="1"/>
        <end position="207"/>
    </location>
</feature>
<evidence type="ECO:0000256" key="4">
    <source>
        <dbReference type="ARBA" id="ARBA00016695"/>
    </source>
</evidence>
<organism evidence="13 14">
    <name type="scientific">Aspergillus keveii</name>
    <dbReference type="NCBI Taxonomy" id="714993"/>
    <lineage>
        <taxon>Eukaryota</taxon>
        <taxon>Fungi</taxon>
        <taxon>Dikarya</taxon>
        <taxon>Ascomycota</taxon>
        <taxon>Pezizomycotina</taxon>
        <taxon>Eurotiomycetes</taxon>
        <taxon>Eurotiomycetidae</taxon>
        <taxon>Eurotiales</taxon>
        <taxon>Aspergillaceae</taxon>
        <taxon>Aspergillus</taxon>
        <taxon>Aspergillus subgen. Nidulantes</taxon>
    </lineage>
</organism>
<dbReference type="PANTHER" id="PTHR21738">
    <property type="entry name" value="RIBOSOMAL RNA PROCESSING PROTEIN 36 HOMOLOG"/>
    <property type="match status" value="1"/>
</dbReference>
<proteinExistence type="inferred from homology"/>
<evidence type="ECO:0000256" key="12">
    <source>
        <dbReference type="SAM" id="MobiDB-lite"/>
    </source>
</evidence>
<keyword evidence="6 11" id="KW-0698">rRNA processing</keyword>
<feature type="compositionally biased region" description="Acidic residues" evidence="12">
    <location>
        <begin position="35"/>
        <end position="57"/>
    </location>
</feature>
<evidence type="ECO:0000256" key="2">
    <source>
        <dbReference type="ARBA" id="ARBA00009418"/>
    </source>
</evidence>
<evidence type="ECO:0000256" key="10">
    <source>
        <dbReference type="ARBA" id="ARBA00025053"/>
    </source>
</evidence>
<sequence>MAISDLLKRRVRARPDEEEEVYSDASVSASKVQSDEEQLDESDSEDASEGSVDENDDESKPSGVESESEEGDPESEDDHDDVQSSINNISFGALAKAQASFGSKSKRRNKLLKENEAKASSSPLDDIRARIQEAREQKRKASSSSVSKEATTRFEKPASRSSKHAPMVQSSKYAVSRKRTIVEPPSAPKTRDPRFDPTIVGRRAGASGPSDAYAFLDDYRAAELKDLKEQLAKTKDVKGREALQREIRSTTDRLRAIENNKRERDIVSEHNKREKQLIREGKKSTPYFLKHSEIKKQAMLKKYEGMKSRDRVKALERRRKKATAKERKEMPMERRGMGESLDSAPRKRRRFD</sequence>
<name>A0ABR4FHU7_9EURO</name>
<dbReference type="EMBL" id="JBFTWV010000312">
    <property type="protein sequence ID" value="KAL2782826.1"/>
    <property type="molecule type" value="Genomic_DNA"/>
</dbReference>
<feature type="region of interest" description="Disordered" evidence="12">
    <location>
        <begin position="304"/>
        <end position="352"/>
    </location>
</feature>
<evidence type="ECO:0000256" key="6">
    <source>
        <dbReference type="ARBA" id="ARBA00022552"/>
    </source>
</evidence>
<evidence type="ECO:0000256" key="9">
    <source>
        <dbReference type="ARBA" id="ARBA00023274"/>
    </source>
</evidence>
<evidence type="ECO:0000313" key="14">
    <source>
        <dbReference type="Proteomes" id="UP001610563"/>
    </source>
</evidence>
<feature type="compositionally biased region" description="Basic and acidic residues" evidence="12">
    <location>
        <begin position="304"/>
        <end position="315"/>
    </location>
</feature>
<evidence type="ECO:0000256" key="3">
    <source>
        <dbReference type="ARBA" id="ARBA00011167"/>
    </source>
</evidence>
<protein>
    <recommendedName>
        <fullName evidence="4 11">rRNA biogenesis protein RRP36</fullName>
    </recommendedName>
</protein>